<evidence type="ECO:0000313" key="4">
    <source>
        <dbReference type="RefSeq" id="XP_005095030.2"/>
    </source>
</evidence>
<feature type="signal peptide" evidence="1">
    <location>
        <begin position="1"/>
        <end position="34"/>
    </location>
</feature>
<dbReference type="InterPro" id="IPR002413">
    <property type="entry name" value="V5_allergen-like"/>
</dbReference>
<evidence type="ECO:0000259" key="2">
    <source>
        <dbReference type="SMART" id="SM00198"/>
    </source>
</evidence>
<dbReference type="PRINTS" id="PR00837">
    <property type="entry name" value="V5TPXLIKE"/>
</dbReference>
<dbReference type="PRINTS" id="PR00838">
    <property type="entry name" value="V5ALLERGEN"/>
</dbReference>
<dbReference type="CDD" id="cd05380">
    <property type="entry name" value="CAP_euk"/>
    <property type="match status" value="1"/>
</dbReference>
<keyword evidence="1" id="KW-0732">Signal</keyword>
<feature type="domain" description="SCP" evidence="2">
    <location>
        <begin position="76"/>
        <end position="223"/>
    </location>
</feature>
<organism evidence="3 4">
    <name type="scientific">Aplysia californica</name>
    <name type="common">California sea hare</name>
    <dbReference type="NCBI Taxonomy" id="6500"/>
    <lineage>
        <taxon>Eukaryota</taxon>
        <taxon>Metazoa</taxon>
        <taxon>Spiralia</taxon>
        <taxon>Lophotrochozoa</taxon>
        <taxon>Mollusca</taxon>
        <taxon>Gastropoda</taxon>
        <taxon>Heterobranchia</taxon>
        <taxon>Euthyneura</taxon>
        <taxon>Tectipleura</taxon>
        <taxon>Aplysiida</taxon>
        <taxon>Aplysioidea</taxon>
        <taxon>Aplysiidae</taxon>
        <taxon>Aplysia</taxon>
    </lineage>
</organism>
<feature type="chain" id="PRO_5046847858" evidence="1">
    <location>
        <begin position="35"/>
        <end position="302"/>
    </location>
</feature>
<dbReference type="SUPFAM" id="SSF55797">
    <property type="entry name" value="PR-1-like"/>
    <property type="match status" value="1"/>
</dbReference>
<dbReference type="Proteomes" id="UP000694888">
    <property type="component" value="Unplaced"/>
</dbReference>
<gene>
    <name evidence="4" type="primary">LOC101847096</name>
</gene>
<evidence type="ECO:0000313" key="3">
    <source>
        <dbReference type="Proteomes" id="UP000694888"/>
    </source>
</evidence>
<proteinExistence type="predicted"/>
<dbReference type="InterPro" id="IPR001283">
    <property type="entry name" value="CRISP-related"/>
</dbReference>
<dbReference type="InterPro" id="IPR035940">
    <property type="entry name" value="CAP_sf"/>
</dbReference>
<name>A0ABM0JJF3_APLCA</name>
<evidence type="ECO:0000256" key="1">
    <source>
        <dbReference type="SAM" id="SignalP"/>
    </source>
</evidence>
<sequence>MFNTRDLPSLSMSCFALSWCALTCLLFLRIDAAATEDSSAHAAQVRETMTQIARKRREITDVVPKSDLSKEGFTQEEKDSIIHVHNSFRSVVNDPPASNMREVIWDDAIANFAQEWANGCGGRHRDSRNLDPWVGMGENLMFIWALNYHEATTVQGWWREGYDYTYETEACTNKYGCGHYETVMWAKTHLVGCGIKRCPVLDAFSSRGEAYFIVCNYNGRFLVAQKPYEKGAACSACPEEAPKCRYNLCITEQAYTAKTGYDGNTTLIGIDRPGDNGGSVIRISKILTGAITFIVVTIRGLL</sequence>
<dbReference type="Pfam" id="PF00188">
    <property type="entry name" value="CAP"/>
    <property type="match status" value="1"/>
</dbReference>
<dbReference type="PANTHER" id="PTHR10334">
    <property type="entry name" value="CYSTEINE-RICH SECRETORY PROTEIN-RELATED"/>
    <property type="match status" value="1"/>
</dbReference>
<protein>
    <submittedName>
        <fullName evidence="4">Glioma pathogenesis-related protein 1</fullName>
    </submittedName>
</protein>
<dbReference type="SMART" id="SM00198">
    <property type="entry name" value="SCP"/>
    <property type="match status" value="1"/>
</dbReference>
<reference evidence="4" key="1">
    <citation type="submission" date="2025-08" db="UniProtKB">
        <authorList>
            <consortium name="RefSeq"/>
        </authorList>
    </citation>
    <scope>IDENTIFICATION</scope>
</reference>
<accession>A0ABM0JJF3</accession>
<keyword evidence="3" id="KW-1185">Reference proteome</keyword>
<dbReference type="RefSeq" id="XP_005095030.2">
    <property type="nucleotide sequence ID" value="XM_005094973.3"/>
</dbReference>
<dbReference type="GeneID" id="101847096"/>
<dbReference type="InterPro" id="IPR014044">
    <property type="entry name" value="CAP_dom"/>
</dbReference>
<dbReference type="Gene3D" id="3.40.33.10">
    <property type="entry name" value="CAP"/>
    <property type="match status" value="1"/>
</dbReference>